<organism evidence="2 3">
    <name type="scientific">Vallitalea longa</name>
    <dbReference type="NCBI Taxonomy" id="2936439"/>
    <lineage>
        <taxon>Bacteria</taxon>
        <taxon>Bacillati</taxon>
        <taxon>Bacillota</taxon>
        <taxon>Clostridia</taxon>
        <taxon>Lachnospirales</taxon>
        <taxon>Vallitaleaceae</taxon>
        <taxon>Vallitalea</taxon>
    </lineage>
</organism>
<dbReference type="Proteomes" id="UP001144256">
    <property type="component" value="Unassembled WGS sequence"/>
</dbReference>
<evidence type="ECO:0000313" key="3">
    <source>
        <dbReference type="Proteomes" id="UP001144256"/>
    </source>
</evidence>
<dbReference type="AlphaFoldDB" id="A0A9W5Y794"/>
<evidence type="ECO:0000256" key="1">
    <source>
        <dbReference type="SAM" id="Phobius"/>
    </source>
</evidence>
<keyword evidence="1" id="KW-1133">Transmembrane helix</keyword>
<feature type="transmembrane region" description="Helical" evidence="1">
    <location>
        <begin position="54"/>
        <end position="73"/>
    </location>
</feature>
<evidence type="ECO:0000313" key="2">
    <source>
        <dbReference type="EMBL" id="GKX27925.1"/>
    </source>
</evidence>
<keyword evidence="1" id="KW-0472">Membrane</keyword>
<gene>
    <name evidence="2" type="ORF">SH1V18_04050</name>
</gene>
<dbReference type="EMBL" id="BRLB01000001">
    <property type="protein sequence ID" value="GKX27925.1"/>
    <property type="molecule type" value="Genomic_DNA"/>
</dbReference>
<reference evidence="2" key="1">
    <citation type="submission" date="2022-06" db="EMBL/GenBank/DDBJ databases">
        <title>Vallitalea longa sp. nov., an anaerobic bacterium isolated from marine sediment.</title>
        <authorList>
            <person name="Hirano S."/>
            <person name="Terahara T."/>
            <person name="Mori K."/>
            <person name="Hamada M."/>
            <person name="Matsumoto R."/>
            <person name="Kobayashi T."/>
        </authorList>
    </citation>
    <scope>NUCLEOTIDE SEQUENCE</scope>
    <source>
        <strain evidence="2">SH18-1</strain>
    </source>
</reference>
<protein>
    <submittedName>
        <fullName evidence="2">Uncharacterized protein</fullName>
    </submittedName>
</protein>
<comment type="caution">
    <text evidence="2">The sequence shown here is derived from an EMBL/GenBank/DDBJ whole genome shotgun (WGS) entry which is preliminary data.</text>
</comment>
<keyword evidence="3" id="KW-1185">Reference proteome</keyword>
<proteinExistence type="predicted"/>
<feature type="transmembrane region" description="Helical" evidence="1">
    <location>
        <begin position="7"/>
        <end position="24"/>
    </location>
</feature>
<name>A0A9W5Y794_9FIRM</name>
<accession>A0A9W5Y794</accession>
<sequence length="76" mass="8899">MKLLFIIYYVFIIAFISVAIYLIIIGEYIASLMAISMCGIFLCIIFHNRKHTKIIILFLLIFEIFLLVIQKVIDLN</sequence>
<feature type="transmembrane region" description="Helical" evidence="1">
    <location>
        <begin position="30"/>
        <end position="47"/>
    </location>
</feature>
<keyword evidence="1" id="KW-0812">Transmembrane</keyword>